<dbReference type="EMBL" id="CM055746">
    <property type="protein sequence ID" value="KAJ7997289.1"/>
    <property type="molecule type" value="Genomic_DNA"/>
</dbReference>
<keyword evidence="2" id="KW-1185">Reference proteome</keyword>
<proteinExistence type="predicted"/>
<dbReference type="Proteomes" id="UP001157502">
    <property type="component" value="Chromosome 19"/>
</dbReference>
<reference evidence="1" key="1">
    <citation type="submission" date="2021-05" db="EMBL/GenBank/DDBJ databases">
        <authorList>
            <person name="Pan Q."/>
            <person name="Jouanno E."/>
            <person name="Zahm M."/>
            <person name="Klopp C."/>
            <person name="Cabau C."/>
            <person name="Louis A."/>
            <person name="Berthelot C."/>
            <person name="Parey E."/>
            <person name="Roest Crollius H."/>
            <person name="Montfort J."/>
            <person name="Robinson-Rechavi M."/>
            <person name="Bouchez O."/>
            <person name="Lampietro C."/>
            <person name="Lopez Roques C."/>
            <person name="Donnadieu C."/>
            <person name="Postlethwait J."/>
            <person name="Bobe J."/>
            <person name="Dillon D."/>
            <person name="Chandos A."/>
            <person name="von Hippel F."/>
            <person name="Guiguen Y."/>
        </authorList>
    </citation>
    <scope>NUCLEOTIDE SEQUENCE</scope>
    <source>
        <strain evidence="1">YG-Jan2019</strain>
    </source>
</reference>
<evidence type="ECO:0000313" key="2">
    <source>
        <dbReference type="Proteomes" id="UP001157502"/>
    </source>
</evidence>
<organism evidence="1 2">
    <name type="scientific">Dallia pectoralis</name>
    <name type="common">Alaska blackfish</name>
    <dbReference type="NCBI Taxonomy" id="75939"/>
    <lineage>
        <taxon>Eukaryota</taxon>
        <taxon>Metazoa</taxon>
        <taxon>Chordata</taxon>
        <taxon>Craniata</taxon>
        <taxon>Vertebrata</taxon>
        <taxon>Euteleostomi</taxon>
        <taxon>Actinopterygii</taxon>
        <taxon>Neopterygii</taxon>
        <taxon>Teleostei</taxon>
        <taxon>Protacanthopterygii</taxon>
        <taxon>Esociformes</taxon>
        <taxon>Umbridae</taxon>
        <taxon>Dallia</taxon>
    </lineage>
</organism>
<accession>A0ACC2G0Y7</accession>
<protein>
    <submittedName>
        <fullName evidence="1">Uncharacterized protein</fullName>
    </submittedName>
</protein>
<evidence type="ECO:0000313" key="1">
    <source>
        <dbReference type="EMBL" id="KAJ7997289.1"/>
    </source>
</evidence>
<name>A0ACC2G0Y7_DALPE</name>
<gene>
    <name evidence="1" type="ORF">DPEC_G00227430</name>
</gene>
<comment type="caution">
    <text evidence="1">The sequence shown here is derived from an EMBL/GenBank/DDBJ whole genome shotgun (WGS) entry which is preliminary data.</text>
</comment>
<sequence>MAGLVQQPHPLDFGLPGPCPGCALPVSKPVEWGVALSAVAAGLPAVLLGHVTQAQEPIRIENVTGCSSQPGNLRTHTRLFLSQCRTS</sequence>